<dbReference type="AlphaFoldDB" id="A0A1R3FZ05"/>
<dbReference type="EMBL" id="AWWV01015959">
    <property type="protein sequence ID" value="OMO51078.1"/>
    <property type="molecule type" value="Genomic_DNA"/>
</dbReference>
<dbReference type="Proteomes" id="UP000188268">
    <property type="component" value="Unassembled WGS sequence"/>
</dbReference>
<organism evidence="1 2">
    <name type="scientific">Corchorus capsularis</name>
    <name type="common">Jute</name>
    <dbReference type="NCBI Taxonomy" id="210143"/>
    <lineage>
        <taxon>Eukaryota</taxon>
        <taxon>Viridiplantae</taxon>
        <taxon>Streptophyta</taxon>
        <taxon>Embryophyta</taxon>
        <taxon>Tracheophyta</taxon>
        <taxon>Spermatophyta</taxon>
        <taxon>Magnoliopsida</taxon>
        <taxon>eudicotyledons</taxon>
        <taxon>Gunneridae</taxon>
        <taxon>Pentapetalae</taxon>
        <taxon>rosids</taxon>
        <taxon>malvids</taxon>
        <taxon>Malvales</taxon>
        <taxon>Malvaceae</taxon>
        <taxon>Grewioideae</taxon>
        <taxon>Apeibeae</taxon>
        <taxon>Corchorus</taxon>
    </lineage>
</organism>
<gene>
    <name evidence="1" type="ORF">CCACVL1_30022</name>
</gene>
<protein>
    <submittedName>
        <fullName evidence="1">Uncharacterized protein</fullName>
    </submittedName>
</protein>
<evidence type="ECO:0000313" key="1">
    <source>
        <dbReference type="EMBL" id="OMO51078.1"/>
    </source>
</evidence>
<accession>A0A1R3FZ05</accession>
<comment type="caution">
    <text evidence="1">The sequence shown here is derived from an EMBL/GenBank/DDBJ whole genome shotgun (WGS) entry which is preliminary data.</text>
</comment>
<reference evidence="1 2" key="1">
    <citation type="submission" date="2013-09" db="EMBL/GenBank/DDBJ databases">
        <title>Corchorus capsularis genome sequencing.</title>
        <authorList>
            <person name="Alam M."/>
            <person name="Haque M.S."/>
            <person name="Islam M.S."/>
            <person name="Emdad E.M."/>
            <person name="Islam M.M."/>
            <person name="Ahmed B."/>
            <person name="Halim A."/>
            <person name="Hossen Q.M.M."/>
            <person name="Hossain M.Z."/>
            <person name="Ahmed R."/>
            <person name="Khan M.M."/>
            <person name="Islam R."/>
            <person name="Rashid M.M."/>
            <person name="Khan S.A."/>
            <person name="Rahman M.S."/>
            <person name="Alam M."/>
        </authorList>
    </citation>
    <scope>NUCLEOTIDE SEQUENCE [LARGE SCALE GENOMIC DNA]</scope>
    <source>
        <strain evidence="2">cv. CVL-1</strain>
        <tissue evidence="1">Whole seedling</tissue>
    </source>
</reference>
<dbReference type="Gramene" id="OMO51078">
    <property type="protein sequence ID" value="OMO51078"/>
    <property type="gene ID" value="CCACVL1_30022"/>
</dbReference>
<name>A0A1R3FZ05_COCAP</name>
<dbReference type="STRING" id="210143.A0A1R3FZ05"/>
<keyword evidence="2" id="KW-1185">Reference proteome</keyword>
<evidence type="ECO:0000313" key="2">
    <source>
        <dbReference type="Proteomes" id="UP000188268"/>
    </source>
</evidence>
<proteinExistence type="predicted"/>
<sequence>MVATLTNESATSKSVYFAHCTSEKLAEKPEKLAGPLLADTHGVSAVGAFYELLSQSSLSFLHPEGNKPVAPVELCPILKTLYKILITSGGTVKIDTAGVNALEKRWCCKSLWHHKEEHNAIVGGALMHGNFVEGSQQDSQGKTCEILSD</sequence>